<name>A0A7M7KR29_VARDE</name>
<dbReference type="Gene3D" id="3.30.70.330">
    <property type="match status" value="2"/>
</dbReference>
<dbReference type="OrthoDB" id="10033548at2759"/>
<dbReference type="Gene3D" id="4.10.640.40">
    <property type="entry name" value="Cytoplasmic polyadenylation element-binding protein, ZZ domain"/>
    <property type="match status" value="1"/>
</dbReference>
<evidence type="ECO:0000313" key="4">
    <source>
        <dbReference type="EnsemblMetazoa" id="XP_022670698"/>
    </source>
</evidence>
<dbReference type="InterPro" id="IPR000504">
    <property type="entry name" value="RRM_dom"/>
</dbReference>
<dbReference type="SMART" id="SM00360">
    <property type="entry name" value="RRM"/>
    <property type="match status" value="2"/>
</dbReference>
<dbReference type="PANTHER" id="PTHR12566:SF9">
    <property type="entry name" value="CYTOPLASMIC POLYADENYLATION ELEMENT-BINDING PROTEIN 1"/>
    <property type="match status" value="1"/>
</dbReference>
<accession>A0A7M7KR29</accession>
<dbReference type="PANTHER" id="PTHR12566">
    <property type="entry name" value="CYTOPLASMIC POLYADENYLATION ELEMENT BINDING PROTEIN CPEB"/>
    <property type="match status" value="1"/>
</dbReference>
<dbReference type="KEGG" id="vde:111254283"/>
<dbReference type="Pfam" id="PF16367">
    <property type="entry name" value="RRM_7"/>
    <property type="match status" value="1"/>
</dbReference>
<organism evidence="4 5">
    <name type="scientific">Varroa destructor</name>
    <name type="common">Honeybee mite</name>
    <dbReference type="NCBI Taxonomy" id="109461"/>
    <lineage>
        <taxon>Eukaryota</taxon>
        <taxon>Metazoa</taxon>
        <taxon>Ecdysozoa</taxon>
        <taxon>Arthropoda</taxon>
        <taxon>Chelicerata</taxon>
        <taxon>Arachnida</taxon>
        <taxon>Acari</taxon>
        <taxon>Parasitiformes</taxon>
        <taxon>Mesostigmata</taxon>
        <taxon>Gamasina</taxon>
        <taxon>Dermanyssoidea</taxon>
        <taxon>Varroidae</taxon>
        <taxon>Varroa</taxon>
    </lineage>
</organism>
<dbReference type="GeneID" id="111254283"/>
<dbReference type="GO" id="GO:0043022">
    <property type="term" value="F:ribosome binding"/>
    <property type="evidence" value="ECO:0007669"/>
    <property type="project" value="TreeGrafter"/>
</dbReference>
<evidence type="ECO:0000256" key="1">
    <source>
        <dbReference type="ARBA" id="ARBA00022884"/>
    </source>
</evidence>
<feature type="region of interest" description="Disordered" evidence="2">
    <location>
        <begin position="110"/>
        <end position="134"/>
    </location>
</feature>
<evidence type="ECO:0000256" key="2">
    <source>
        <dbReference type="SAM" id="MobiDB-lite"/>
    </source>
</evidence>
<dbReference type="InParanoid" id="A0A7M7KR29"/>
<dbReference type="GO" id="GO:0003730">
    <property type="term" value="F:mRNA 3'-UTR binding"/>
    <property type="evidence" value="ECO:0007669"/>
    <property type="project" value="InterPro"/>
</dbReference>
<dbReference type="InterPro" id="IPR012677">
    <property type="entry name" value="Nucleotide-bd_a/b_plait_sf"/>
</dbReference>
<dbReference type="Proteomes" id="UP000594260">
    <property type="component" value="Unplaced"/>
</dbReference>
<dbReference type="InterPro" id="IPR034819">
    <property type="entry name" value="CPEB"/>
</dbReference>
<dbReference type="GO" id="GO:0005737">
    <property type="term" value="C:cytoplasm"/>
    <property type="evidence" value="ECO:0007669"/>
    <property type="project" value="TreeGrafter"/>
</dbReference>
<dbReference type="GO" id="GO:2000766">
    <property type="term" value="P:negative regulation of cytoplasmic translation"/>
    <property type="evidence" value="ECO:0007669"/>
    <property type="project" value="TreeGrafter"/>
</dbReference>
<dbReference type="GO" id="GO:0005634">
    <property type="term" value="C:nucleus"/>
    <property type="evidence" value="ECO:0007669"/>
    <property type="project" value="TreeGrafter"/>
</dbReference>
<dbReference type="InterPro" id="IPR035979">
    <property type="entry name" value="RBD_domain_sf"/>
</dbReference>
<dbReference type="GO" id="GO:0000900">
    <property type="term" value="F:mRNA regulatory element binding translation repressor activity"/>
    <property type="evidence" value="ECO:0007669"/>
    <property type="project" value="TreeGrafter"/>
</dbReference>
<evidence type="ECO:0000259" key="3">
    <source>
        <dbReference type="SMART" id="SM00360"/>
    </source>
</evidence>
<dbReference type="GO" id="GO:0045202">
    <property type="term" value="C:synapse"/>
    <property type="evidence" value="ECO:0007669"/>
    <property type="project" value="TreeGrafter"/>
</dbReference>
<dbReference type="EnsemblMetazoa" id="XM_022814963">
    <property type="protein sequence ID" value="XP_022670698"/>
    <property type="gene ID" value="LOC111254283"/>
</dbReference>
<feature type="domain" description="RRM" evidence="3">
    <location>
        <begin position="440"/>
        <end position="505"/>
    </location>
</feature>
<keyword evidence="5" id="KW-1185">Reference proteome</keyword>
<protein>
    <recommendedName>
        <fullName evidence="3">RRM domain-containing protein</fullName>
    </recommendedName>
</protein>
<dbReference type="AlphaFoldDB" id="A0A7M7KR29"/>
<dbReference type="GO" id="GO:0043005">
    <property type="term" value="C:neuron projection"/>
    <property type="evidence" value="ECO:0007669"/>
    <property type="project" value="TreeGrafter"/>
</dbReference>
<dbReference type="RefSeq" id="XP_022670698.1">
    <property type="nucleotide sequence ID" value="XM_022814963.1"/>
</dbReference>
<feature type="domain" description="RRM" evidence="3">
    <location>
        <begin position="334"/>
        <end position="402"/>
    </location>
</feature>
<dbReference type="GO" id="GO:0008135">
    <property type="term" value="F:translation factor activity, RNA binding"/>
    <property type="evidence" value="ECO:0007669"/>
    <property type="project" value="TreeGrafter"/>
</dbReference>
<dbReference type="InterPro" id="IPR032296">
    <property type="entry name" value="CEBP_ZZ"/>
</dbReference>
<dbReference type="InterPro" id="IPR038446">
    <property type="entry name" value="CEBP_ZZ_sf"/>
</dbReference>
<dbReference type="SUPFAM" id="SSF54928">
    <property type="entry name" value="RNA-binding domain, RBD"/>
    <property type="match status" value="1"/>
</dbReference>
<keyword evidence="1" id="KW-0694">RNA-binding</keyword>
<dbReference type="Pfam" id="PF16366">
    <property type="entry name" value="CEBP_ZZ"/>
    <property type="match status" value="1"/>
</dbReference>
<sequence length="620" mass="68672">MSFVKPRRNPVIAVSTNMTNSVARCCVPPVASLSSVSSSGNSTRFAVNLPHRTSGTADMPHISTMLGALSCSEDMRLLSPVSSTSLSHANGGSESRAGHLTSLSNLSYHARDSQGNHQQSSVSPHPDHLTCVNNGDGVYNSKGRISGPGASASMSDDSNTTCCGAHCGSSRSTCAMYEMSESSNDYECHLSNPEAICSPLLGTSNIWRFESSAVSSTFPGVSVNRYVNGPPVDRSNWKESSLTSATELNSSTDLFRLPLLNQVNKTTFHDKIAPFSSRLRSEMDSSQLLDILEDVARRRRSSLINGNRAPDPMITWKGVLQPKEDATGRTLSRKVFVGGLSRDMDSRCLLEAFQSFGVERIEWYPRAEKGFAYAIFRRESRLRMLLNVCSRDAQGRYYFKVGTLRPYRERQVQLIPWLVDDSDQTQLVAQGARPEVNEQTVFVGALHGEMTAKDLAIVMQKCFGVVLSVGLDTDKFKYPCGTARVTFQHPYSQVAALVAGYIRVESNKFAKTLQIDPFLQDFLCAVCKRGPGPVFCRHYDCFTYFCPPCFFQMHNVQLDAAGKPVIPQGHEPLTKNRVIKKRHDNEQVFAFSFRQRANGDSFDGRFWESSCFNSYHHGLK</sequence>
<reference evidence="4" key="1">
    <citation type="submission" date="2021-01" db="UniProtKB">
        <authorList>
            <consortium name="EnsemblMetazoa"/>
        </authorList>
    </citation>
    <scope>IDENTIFICATION</scope>
</reference>
<proteinExistence type="predicted"/>
<evidence type="ECO:0000313" key="5">
    <source>
        <dbReference type="Proteomes" id="UP000594260"/>
    </source>
</evidence>